<evidence type="ECO:0000259" key="2">
    <source>
        <dbReference type="PROSITE" id="PS50011"/>
    </source>
</evidence>
<dbReference type="GO" id="GO:0005737">
    <property type="term" value="C:cytoplasm"/>
    <property type="evidence" value="ECO:0007669"/>
    <property type="project" value="TreeGrafter"/>
</dbReference>
<dbReference type="GO" id="GO:0005524">
    <property type="term" value="F:ATP binding"/>
    <property type="evidence" value="ECO:0007669"/>
    <property type="project" value="InterPro"/>
</dbReference>
<gene>
    <name evidence="3" type="ORF">DLJ74_13475</name>
</gene>
<keyword evidence="1" id="KW-1133">Transmembrane helix</keyword>
<evidence type="ECO:0000256" key="1">
    <source>
        <dbReference type="SAM" id="Phobius"/>
    </source>
</evidence>
<keyword evidence="4" id="KW-1185">Reference proteome</keyword>
<dbReference type="RefSeq" id="WP_109984865.1">
    <property type="nucleotide sequence ID" value="NZ_QGTD01000012.1"/>
</dbReference>
<feature type="transmembrane region" description="Helical" evidence="1">
    <location>
        <begin position="285"/>
        <end position="305"/>
    </location>
</feature>
<dbReference type="PANTHER" id="PTHR24348:SF68">
    <property type="entry name" value="SERINE_THREONINE-PROTEIN KINASE ATG1C"/>
    <property type="match status" value="1"/>
</dbReference>
<comment type="caution">
    <text evidence="3">The sequence shown here is derived from an EMBL/GenBank/DDBJ whole genome shotgun (WGS) entry which is preliminary data.</text>
</comment>
<keyword evidence="3" id="KW-0723">Serine/threonine-protein kinase</keyword>
<accession>A0A317KWZ8</accession>
<dbReference type="EMBL" id="QGTD01000012">
    <property type="protein sequence ID" value="PWU67816.1"/>
    <property type="molecule type" value="Genomic_DNA"/>
</dbReference>
<organism evidence="3 4">
    <name type="scientific">Gracilibacillus dipsosauri</name>
    <dbReference type="NCBI Taxonomy" id="178340"/>
    <lineage>
        <taxon>Bacteria</taxon>
        <taxon>Bacillati</taxon>
        <taxon>Bacillota</taxon>
        <taxon>Bacilli</taxon>
        <taxon>Bacillales</taxon>
        <taxon>Bacillaceae</taxon>
        <taxon>Gracilibacillus</taxon>
    </lineage>
</organism>
<dbReference type="InterPro" id="IPR045269">
    <property type="entry name" value="Atg1-like"/>
</dbReference>
<keyword evidence="1" id="KW-0472">Membrane</keyword>
<dbReference type="Proteomes" id="UP000245624">
    <property type="component" value="Unassembled WGS sequence"/>
</dbReference>
<dbReference type="Pfam" id="PF00069">
    <property type="entry name" value="Pkinase"/>
    <property type="match status" value="1"/>
</dbReference>
<name>A0A317KWZ8_9BACI</name>
<dbReference type="OrthoDB" id="583109at2"/>
<dbReference type="Gene3D" id="1.10.510.10">
    <property type="entry name" value="Transferase(Phosphotransferase) domain 1"/>
    <property type="match status" value="1"/>
</dbReference>
<evidence type="ECO:0000313" key="3">
    <source>
        <dbReference type="EMBL" id="PWU67816.1"/>
    </source>
</evidence>
<dbReference type="PROSITE" id="PS50011">
    <property type="entry name" value="PROTEIN_KINASE_DOM"/>
    <property type="match status" value="1"/>
</dbReference>
<evidence type="ECO:0000313" key="4">
    <source>
        <dbReference type="Proteomes" id="UP000245624"/>
    </source>
</evidence>
<reference evidence="3 4" key="1">
    <citation type="submission" date="2018-05" db="EMBL/GenBank/DDBJ databases">
        <title>Genomic analysis of Gracilibacillus dipsosauri DD1 reveals novel features of a salt-tolerant amylase.</title>
        <authorList>
            <person name="Deutch C.E."/>
            <person name="Yang S."/>
        </authorList>
    </citation>
    <scope>NUCLEOTIDE SEQUENCE [LARGE SCALE GENOMIC DNA]</scope>
    <source>
        <strain evidence="3 4">DD1</strain>
    </source>
</reference>
<dbReference type="InterPro" id="IPR011009">
    <property type="entry name" value="Kinase-like_dom_sf"/>
</dbReference>
<keyword evidence="1" id="KW-0812">Transmembrane</keyword>
<proteinExistence type="predicted"/>
<dbReference type="PANTHER" id="PTHR24348">
    <property type="entry name" value="SERINE/THREONINE-PROTEIN KINASE UNC-51-RELATED"/>
    <property type="match status" value="1"/>
</dbReference>
<sequence>MNTETSKKPNVNLIKGQTIKGKWHHHSYYVIRKLGSGAIGTVYLCVHHNQQVALKVSKQSTSISSEVNVLKGLKKVQGHHLGPSLIDVDDFIAPNGHVYAFYVMEYISGDSLPDFIRRNGQDRLFTLLMGFVKDLDMLHRQGYVFGDLKLDNLIVSRNPVRLRWVDVGGTTLIGRSIKEYTEFYDRAYWQMGTRRAEPSYDLFALAMVVLRIYYPNGFTKGSNPKKILQQKINLAISSPSIKQLLLKMISGEITEANQVKDFLVHYFTREKRKRRGATKRNDEHYYPLLEILSILTISGGCYLYMTLFM</sequence>
<dbReference type="GO" id="GO:0004674">
    <property type="term" value="F:protein serine/threonine kinase activity"/>
    <property type="evidence" value="ECO:0007669"/>
    <property type="project" value="UniProtKB-KW"/>
</dbReference>
<protein>
    <submittedName>
        <fullName evidence="3">Serine/threonine protein kinase</fullName>
    </submittedName>
</protein>
<dbReference type="SUPFAM" id="SSF56112">
    <property type="entry name" value="Protein kinase-like (PK-like)"/>
    <property type="match status" value="1"/>
</dbReference>
<feature type="domain" description="Protein kinase" evidence="2">
    <location>
        <begin position="28"/>
        <end position="289"/>
    </location>
</feature>
<dbReference type="SMART" id="SM00220">
    <property type="entry name" value="S_TKc"/>
    <property type="match status" value="1"/>
</dbReference>
<keyword evidence="3" id="KW-0418">Kinase</keyword>
<dbReference type="AlphaFoldDB" id="A0A317KWZ8"/>
<dbReference type="InterPro" id="IPR000719">
    <property type="entry name" value="Prot_kinase_dom"/>
</dbReference>
<keyword evidence="3" id="KW-0808">Transferase</keyword>